<evidence type="ECO:0000256" key="1">
    <source>
        <dbReference type="ARBA" id="ARBA00004574"/>
    </source>
</evidence>
<dbReference type="EMBL" id="JASUXU010000064">
    <property type="protein sequence ID" value="KAK0312378.1"/>
    <property type="molecule type" value="Genomic_DNA"/>
</dbReference>
<dbReference type="CDD" id="cd03524">
    <property type="entry name" value="RPA2_OBF_family"/>
    <property type="match status" value="1"/>
</dbReference>
<dbReference type="InterPro" id="IPR018856">
    <property type="entry name" value="Stn1_N"/>
</dbReference>
<comment type="caution">
    <text evidence="5">The sequence shown here is derived from an EMBL/GenBank/DDBJ whole genome shotgun (WGS) entry which is preliminary data.</text>
</comment>
<protein>
    <recommendedName>
        <fullName evidence="4">CST complex subunit Stn1 N-terminal domain-containing protein</fullName>
    </recommendedName>
</protein>
<dbReference type="Pfam" id="PF10451">
    <property type="entry name" value="Stn1"/>
    <property type="match status" value="1"/>
</dbReference>
<evidence type="ECO:0000313" key="6">
    <source>
        <dbReference type="Proteomes" id="UP001168146"/>
    </source>
</evidence>
<evidence type="ECO:0000256" key="2">
    <source>
        <dbReference type="ARBA" id="ARBA00022454"/>
    </source>
</evidence>
<organism evidence="5 6">
    <name type="scientific">Friedmanniomyces endolithicus</name>
    <dbReference type="NCBI Taxonomy" id="329885"/>
    <lineage>
        <taxon>Eukaryota</taxon>
        <taxon>Fungi</taxon>
        <taxon>Dikarya</taxon>
        <taxon>Ascomycota</taxon>
        <taxon>Pezizomycotina</taxon>
        <taxon>Dothideomycetes</taxon>
        <taxon>Dothideomycetidae</taxon>
        <taxon>Mycosphaerellales</taxon>
        <taxon>Teratosphaeriaceae</taxon>
        <taxon>Friedmanniomyces</taxon>
    </lineage>
</organism>
<reference evidence="5" key="1">
    <citation type="submission" date="2021-12" db="EMBL/GenBank/DDBJ databases">
        <title>Black yeast isolated from Biological Soil Crust.</title>
        <authorList>
            <person name="Kurbessoian T."/>
        </authorList>
    </citation>
    <scope>NUCLEOTIDE SEQUENCE</scope>
    <source>
        <strain evidence="5">CCFEE 5208</strain>
    </source>
</reference>
<dbReference type="SUPFAM" id="SSF50249">
    <property type="entry name" value="Nucleic acid-binding proteins"/>
    <property type="match status" value="1"/>
</dbReference>
<dbReference type="AlphaFoldDB" id="A0AAN6J3I2"/>
<dbReference type="Gene3D" id="2.40.50.140">
    <property type="entry name" value="Nucleic acid-binding proteins"/>
    <property type="match status" value="1"/>
</dbReference>
<evidence type="ECO:0000256" key="3">
    <source>
        <dbReference type="ARBA" id="ARBA00022895"/>
    </source>
</evidence>
<name>A0AAN6J3I2_9PEZI</name>
<keyword evidence="2" id="KW-0158">Chromosome</keyword>
<keyword evidence="3" id="KW-0779">Telomere</keyword>
<evidence type="ECO:0000313" key="5">
    <source>
        <dbReference type="EMBL" id="KAK0312378.1"/>
    </source>
</evidence>
<dbReference type="InterPro" id="IPR012340">
    <property type="entry name" value="NA-bd_OB-fold"/>
</dbReference>
<sequence length="282" mass="32627">MTAHPPDPPIYPKRYWNASHAFINWNKLTALDIHDTLRTEPGFEGQDVYFFGNHPIRFVRVVGLLVDIETRGRYTILSVDDSSGACIDVKVTSRAVAAGNESEYPSNTTVDNVDVRLDRGLPTLHLDFRPAALGSVLELKGTISIFRNTRQLDLKRLWVVPDTNEETAAWVKTAKWKRDVLSRPWVLTQEERDAIDDKIRREERKDRAKVKMKREWVAKHGAERLRHEEKNEGKRKRAEARMNVGALKGSEVIRAPWDCQLRHAAMFLDELEEHMQEDPRRE</sequence>
<comment type="subcellular location">
    <subcellularLocation>
        <location evidence="1">Chromosome</location>
        <location evidence="1">Telomere</location>
    </subcellularLocation>
</comment>
<accession>A0AAN6J3I2</accession>
<proteinExistence type="predicted"/>
<dbReference type="Proteomes" id="UP001168146">
    <property type="component" value="Unassembled WGS sequence"/>
</dbReference>
<evidence type="ECO:0000259" key="4">
    <source>
        <dbReference type="Pfam" id="PF10451"/>
    </source>
</evidence>
<feature type="domain" description="CST complex subunit Stn1 N-terminal" evidence="4">
    <location>
        <begin position="9"/>
        <end position="94"/>
    </location>
</feature>
<gene>
    <name evidence="5" type="ORF">LTR82_013848</name>
</gene>
<dbReference type="GO" id="GO:0000781">
    <property type="term" value="C:chromosome, telomeric region"/>
    <property type="evidence" value="ECO:0007669"/>
    <property type="project" value="UniProtKB-SubCell"/>
</dbReference>